<dbReference type="OrthoDB" id="10660696at2759"/>
<dbReference type="EMBL" id="MU151302">
    <property type="protein sequence ID" value="KAF9445424.1"/>
    <property type="molecule type" value="Genomic_DNA"/>
</dbReference>
<evidence type="ECO:0000313" key="2">
    <source>
        <dbReference type="Proteomes" id="UP000807342"/>
    </source>
</evidence>
<evidence type="ECO:0000313" key="1">
    <source>
        <dbReference type="EMBL" id="KAF9445424.1"/>
    </source>
</evidence>
<dbReference type="Proteomes" id="UP000807342">
    <property type="component" value="Unassembled WGS sequence"/>
</dbReference>
<keyword evidence="2" id="KW-1185">Reference proteome</keyword>
<dbReference type="AlphaFoldDB" id="A0A9P5X847"/>
<protein>
    <submittedName>
        <fullName evidence="1">Uncharacterized protein</fullName>
    </submittedName>
</protein>
<comment type="caution">
    <text evidence="1">The sequence shown here is derived from an EMBL/GenBank/DDBJ whole genome shotgun (WGS) entry which is preliminary data.</text>
</comment>
<reference evidence="1" key="1">
    <citation type="submission" date="2020-11" db="EMBL/GenBank/DDBJ databases">
        <authorList>
            <consortium name="DOE Joint Genome Institute"/>
            <person name="Ahrendt S."/>
            <person name="Riley R."/>
            <person name="Andreopoulos W."/>
            <person name="Labutti K."/>
            <person name="Pangilinan J."/>
            <person name="Ruiz-Duenas F.J."/>
            <person name="Barrasa J.M."/>
            <person name="Sanchez-Garcia M."/>
            <person name="Camarero S."/>
            <person name="Miyauchi S."/>
            <person name="Serrano A."/>
            <person name="Linde D."/>
            <person name="Babiker R."/>
            <person name="Drula E."/>
            <person name="Ayuso-Fernandez I."/>
            <person name="Pacheco R."/>
            <person name="Padilla G."/>
            <person name="Ferreira P."/>
            <person name="Barriuso J."/>
            <person name="Kellner H."/>
            <person name="Castanera R."/>
            <person name="Alfaro M."/>
            <person name="Ramirez L."/>
            <person name="Pisabarro A.G."/>
            <person name="Kuo A."/>
            <person name="Tritt A."/>
            <person name="Lipzen A."/>
            <person name="He G."/>
            <person name="Yan M."/>
            <person name="Ng V."/>
            <person name="Cullen D."/>
            <person name="Martin F."/>
            <person name="Rosso M.-N."/>
            <person name="Henrissat B."/>
            <person name="Hibbett D."/>
            <person name="Martinez A.T."/>
            <person name="Grigoriev I.V."/>
        </authorList>
    </citation>
    <scope>NUCLEOTIDE SEQUENCE</scope>
    <source>
        <strain evidence="1">MF-IS2</strain>
    </source>
</reference>
<proteinExistence type="predicted"/>
<gene>
    <name evidence="1" type="ORF">P691DRAFT_270826</name>
</gene>
<sequence length="384" mass="42618">MSARQLADRSHIWPESHLYKPPDRPKTASSILNQLLDLSITTNNTKSTATMTRIHTSTVSGHKKRFCLAHGSRRSKTAQRDRVFSRPAAIGNTPRRVKASLSARALVKAAKRSAILIKKVMLFGGYAHITPWKVARIRRWRKLPVSNKPKVRKAPPPKVGASSPFYVEATKRGKTCYDLPHAGITPRHVKARQYARTAIKSIKHSVVAIKKAVIYGGHIPNVVSRVQHWSKFPAFNKHKVERVLPQPSYGVLPSGEYYALDGDGDVIMDYIPPVYDDTASLVDVEMGEPGEGWAEMDICDEDVYMEDGTQDYVGFNTSVLYPHTAYSSKYSLTSSTATLVDEDIIMADPDEDAKPSSMDILEAMFAAMDLNAKLNLPLIGTLCI</sequence>
<accession>A0A9P5X847</accession>
<name>A0A9P5X847_9AGAR</name>
<organism evidence="1 2">
    <name type="scientific">Macrolepiota fuliginosa MF-IS2</name>
    <dbReference type="NCBI Taxonomy" id="1400762"/>
    <lineage>
        <taxon>Eukaryota</taxon>
        <taxon>Fungi</taxon>
        <taxon>Dikarya</taxon>
        <taxon>Basidiomycota</taxon>
        <taxon>Agaricomycotina</taxon>
        <taxon>Agaricomycetes</taxon>
        <taxon>Agaricomycetidae</taxon>
        <taxon>Agaricales</taxon>
        <taxon>Agaricineae</taxon>
        <taxon>Agaricaceae</taxon>
        <taxon>Macrolepiota</taxon>
    </lineage>
</organism>